<keyword evidence="1" id="KW-0547">Nucleotide-binding</keyword>
<feature type="domain" description="Asparagine synthetase" evidence="3">
    <location>
        <begin position="170"/>
        <end position="275"/>
    </location>
</feature>
<dbReference type="EMBL" id="QYYH01000230">
    <property type="protein sequence ID" value="RJY02157.1"/>
    <property type="molecule type" value="Genomic_DNA"/>
</dbReference>
<feature type="domain" description="Asparagine synthetase" evidence="3">
    <location>
        <begin position="19"/>
        <end position="159"/>
    </location>
</feature>
<dbReference type="GO" id="GO:0005829">
    <property type="term" value="C:cytosol"/>
    <property type="evidence" value="ECO:0007669"/>
    <property type="project" value="TreeGrafter"/>
</dbReference>
<protein>
    <submittedName>
        <fullName evidence="4">Asparagine synthase</fullName>
    </submittedName>
</protein>
<keyword evidence="5" id="KW-1185">Reference proteome</keyword>
<dbReference type="PANTHER" id="PTHR11772:SF2">
    <property type="entry name" value="ASPARAGINE SYNTHETASE [GLUTAMINE-HYDROLYZING]"/>
    <property type="match status" value="1"/>
</dbReference>
<dbReference type="GO" id="GO:0004066">
    <property type="term" value="F:asparagine synthase (glutamine-hydrolyzing) activity"/>
    <property type="evidence" value="ECO:0007669"/>
    <property type="project" value="InterPro"/>
</dbReference>
<name>A0A3A6T2S3_9GAMM</name>
<dbReference type="CDD" id="cd01991">
    <property type="entry name" value="Asn_synthase_B_C"/>
    <property type="match status" value="1"/>
</dbReference>
<comment type="caution">
    <text evidence="4">The sequence shown here is derived from an EMBL/GenBank/DDBJ whole genome shotgun (WGS) entry which is preliminary data.</text>
</comment>
<evidence type="ECO:0000256" key="2">
    <source>
        <dbReference type="ARBA" id="ARBA00022840"/>
    </source>
</evidence>
<evidence type="ECO:0000256" key="1">
    <source>
        <dbReference type="ARBA" id="ARBA00022741"/>
    </source>
</evidence>
<dbReference type="GO" id="GO:0006529">
    <property type="term" value="P:asparagine biosynthetic process"/>
    <property type="evidence" value="ECO:0007669"/>
    <property type="project" value="InterPro"/>
</dbReference>
<dbReference type="Gene3D" id="3.40.50.620">
    <property type="entry name" value="HUPs"/>
    <property type="match status" value="1"/>
</dbReference>
<evidence type="ECO:0000313" key="5">
    <source>
        <dbReference type="Proteomes" id="UP000273022"/>
    </source>
</evidence>
<dbReference type="InterPro" id="IPR001962">
    <property type="entry name" value="Asn_synthase"/>
</dbReference>
<dbReference type="InterPro" id="IPR050795">
    <property type="entry name" value="Asn_Synthetase"/>
</dbReference>
<gene>
    <name evidence="4" type="ORF">D5R81_19480</name>
</gene>
<dbReference type="InterPro" id="IPR014729">
    <property type="entry name" value="Rossmann-like_a/b/a_fold"/>
</dbReference>
<dbReference type="GO" id="GO:0005524">
    <property type="term" value="F:ATP binding"/>
    <property type="evidence" value="ECO:0007669"/>
    <property type="project" value="UniProtKB-KW"/>
</dbReference>
<keyword evidence="2" id="KW-0067">ATP-binding</keyword>
<accession>A0A3A6T2S3</accession>
<organism evidence="4 5">
    <name type="scientific">Parashewanella spongiae</name>
    <dbReference type="NCBI Taxonomy" id="342950"/>
    <lineage>
        <taxon>Bacteria</taxon>
        <taxon>Pseudomonadati</taxon>
        <taxon>Pseudomonadota</taxon>
        <taxon>Gammaproteobacteria</taxon>
        <taxon>Alteromonadales</taxon>
        <taxon>Shewanellaceae</taxon>
        <taxon>Parashewanella</taxon>
    </lineage>
</organism>
<reference evidence="4 5" key="1">
    <citation type="submission" date="2018-09" db="EMBL/GenBank/DDBJ databases">
        <title>Phylogeny of the Shewanellaceae, and recommendation for two new genera, Pseudoshewanella and Parashewanella.</title>
        <authorList>
            <person name="Wang G."/>
        </authorList>
    </citation>
    <scope>NUCLEOTIDE SEQUENCE [LARGE SCALE GENOMIC DNA]</scope>
    <source>
        <strain evidence="4 5">KCTC 22492</strain>
    </source>
</reference>
<dbReference type="Proteomes" id="UP000273022">
    <property type="component" value="Unassembled WGS sequence"/>
</dbReference>
<dbReference type="Pfam" id="PF00733">
    <property type="entry name" value="Asn_synthase"/>
    <property type="match status" value="2"/>
</dbReference>
<sequence length="301" mass="33945">MIDQFTASAHYPKYNLITSLNNAVKNRLPEVQKPVGIFLSGGLDSSIIAALASKLRPNITYFTLGNESSSDKAMVTKLVKHLELNDVRIIPVPSDELLGSYIAKIVYVTESVNPSIISNGLATYLLAQAASYAGIKVVLTGEGADELFGGYFKYLEPNVLKIKCSNLMADMQYTELRRLDLCTMAHGVEARCPFLDNEIINLSKELEFSDIYSESMNKVILRKSFSSYLPKEVTDRPKVSFDVGSGIRQMVVKYLKRNGRSEREELQEIWEQHFNRTSTNDYFHRYSVFDDAIDRRGSSHQ</sequence>
<proteinExistence type="predicted"/>
<dbReference type="RefSeq" id="WP_121855231.1">
    <property type="nucleotide sequence ID" value="NZ_CP037952.1"/>
</dbReference>
<dbReference type="AlphaFoldDB" id="A0A3A6T2S3"/>
<dbReference type="PANTHER" id="PTHR11772">
    <property type="entry name" value="ASPARAGINE SYNTHETASE"/>
    <property type="match status" value="1"/>
</dbReference>
<evidence type="ECO:0000259" key="3">
    <source>
        <dbReference type="Pfam" id="PF00733"/>
    </source>
</evidence>
<dbReference type="OrthoDB" id="9763290at2"/>
<dbReference type="SUPFAM" id="SSF52402">
    <property type="entry name" value="Adenine nucleotide alpha hydrolases-like"/>
    <property type="match status" value="1"/>
</dbReference>
<evidence type="ECO:0000313" key="4">
    <source>
        <dbReference type="EMBL" id="RJY02157.1"/>
    </source>
</evidence>